<protein>
    <submittedName>
        <fullName evidence="2">Uncharacterized protein</fullName>
    </submittedName>
</protein>
<gene>
    <name evidence="2" type="ORF">PXH66_21140</name>
</gene>
<proteinExistence type="predicted"/>
<evidence type="ECO:0000313" key="3">
    <source>
        <dbReference type="Proteomes" id="UP001218638"/>
    </source>
</evidence>
<dbReference type="Proteomes" id="UP001218638">
    <property type="component" value="Chromosome"/>
</dbReference>
<keyword evidence="1" id="KW-0472">Membrane</keyword>
<feature type="transmembrane region" description="Helical" evidence="1">
    <location>
        <begin position="179"/>
        <end position="200"/>
    </location>
</feature>
<evidence type="ECO:0000256" key="1">
    <source>
        <dbReference type="SAM" id="Phobius"/>
    </source>
</evidence>
<dbReference type="RefSeq" id="WP_330932139.1">
    <property type="nucleotide sequence ID" value="NZ_CP119075.1"/>
</dbReference>
<keyword evidence="3" id="KW-1185">Reference proteome</keyword>
<accession>A0AAE9ZXE4</accession>
<sequence>MSTTSQPVAPWRAGIQGARANLVPGLVLQAFALALVLGYYFVPSVTEALARWTVWRDRLGVSYSMASTALFGAIIPWIYLRFVPATRHRYNVKQGFGLALFWAYKGWEMHWLYTGLAHFVGYDNSISTIAQKVVLDQFVYAPLLAAPGMWLGYQWVETHFNIRQVWAQFRSRGWFYEKLLPIMIANIGIWLPTVAIIYALPLPLQLPLENLVLCFFTLMLAHLSQQRATA</sequence>
<reference evidence="2" key="1">
    <citation type="submission" date="2023-03" db="EMBL/GenBank/DDBJ databases">
        <title>Lomoglobus Profundus gen. nov., sp. nov., a novel member of the phylum Verrucomicrobia, isolated from deep-marine sediment of South China Sea.</title>
        <authorList>
            <person name="Ahmad T."/>
            <person name="Ishaq S.E."/>
            <person name="Wang F."/>
        </authorList>
    </citation>
    <scope>NUCLEOTIDE SEQUENCE</scope>
    <source>
        <strain evidence="2">LMO-M01</strain>
    </source>
</reference>
<organism evidence="2 3">
    <name type="scientific">Synoicihabitans lomoniglobus</name>
    <dbReference type="NCBI Taxonomy" id="2909285"/>
    <lineage>
        <taxon>Bacteria</taxon>
        <taxon>Pseudomonadati</taxon>
        <taxon>Verrucomicrobiota</taxon>
        <taxon>Opitutia</taxon>
        <taxon>Opitutales</taxon>
        <taxon>Opitutaceae</taxon>
        <taxon>Synoicihabitans</taxon>
    </lineage>
</organism>
<keyword evidence="1" id="KW-0812">Transmembrane</keyword>
<feature type="transmembrane region" description="Helical" evidence="1">
    <location>
        <begin position="61"/>
        <end position="80"/>
    </location>
</feature>
<name>A0AAE9ZXE4_9BACT</name>
<feature type="transmembrane region" description="Helical" evidence="1">
    <location>
        <begin position="206"/>
        <end position="224"/>
    </location>
</feature>
<dbReference type="KEGG" id="slom:PXH66_21140"/>
<evidence type="ECO:0000313" key="2">
    <source>
        <dbReference type="EMBL" id="WED64859.1"/>
    </source>
</evidence>
<feature type="transmembrane region" description="Helical" evidence="1">
    <location>
        <begin position="21"/>
        <end position="41"/>
    </location>
</feature>
<keyword evidence="1" id="KW-1133">Transmembrane helix</keyword>
<dbReference type="EMBL" id="CP119075">
    <property type="protein sequence ID" value="WED64859.1"/>
    <property type="molecule type" value="Genomic_DNA"/>
</dbReference>
<dbReference type="AlphaFoldDB" id="A0AAE9ZXE4"/>